<feature type="domain" description="HTH myb-type" evidence="7">
    <location>
        <begin position="62"/>
        <end position="116"/>
    </location>
</feature>
<reference evidence="8 9" key="1">
    <citation type="submission" date="2024-03" db="EMBL/GenBank/DDBJ databases">
        <authorList>
            <person name="Martinez-Hernandez J."/>
        </authorList>
    </citation>
    <scope>NUCLEOTIDE SEQUENCE [LARGE SCALE GENOMIC DNA]</scope>
</reference>
<accession>A0AAV1WIQ0</accession>
<dbReference type="InterPro" id="IPR017930">
    <property type="entry name" value="Myb_dom"/>
</dbReference>
<dbReference type="Gene3D" id="1.10.10.60">
    <property type="entry name" value="Homeodomain-like"/>
    <property type="match status" value="2"/>
</dbReference>
<organism evidence="8 9">
    <name type="scientific">Lupinus luteus</name>
    <name type="common">European yellow lupine</name>
    <dbReference type="NCBI Taxonomy" id="3873"/>
    <lineage>
        <taxon>Eukaryota</taxon>
        <taxon>Viridiplantae</taxon>
        <taxon>Streptophyta</taxon>
        <taxon>Embryophyta</taxon>
        <taxon>Tracheophyta</taxon>
        <taxon>Spermatophyta</taxon>
        <taxon>Magnoliopsida</taxon>
        <taxon>eudicotyledons</taxon>
        <taxon>Gunneridae</taxon>
        <taxon>Pentapetalae</taxon>
        <taxon>rosids</taxon>
        <taxon>fabids</taxon>
        <taxon>Fabales</taxon>
        <taxon>Fabaceae</taxon>
        <taxon>Papilionoideae</taxon>
        <taxon>50 kb inversion clade</taxon>
        <taxon>genistoids sensu lato</taxon>
        <taxon>core genistoids</taxon>
        <taxon>Genisteae</taxon>
        <taxon>Lupinus</taxon>
    </lineage>
</organism>
<dbReference type="GO" id="GO:0003677">
    <property type="term" value="F:DNA binding"/>
    <property type="evidence" value="ECO:0007669"/>
    <property type="project" value="UniProtKB-KW"/>
</dbReference>
<dbReference type="InterPro" id="IPR015495">
    <property type="entry name" value="Myb_TF_plants"/>
</dbReference>
<keyword evidence="4" id="KW-0804">Transcription</keyword>
<evidence type="ECO:0000256" key="5">
    <source>
        <dbReference type="ARBA" id="ARBA00023242"/>
    </source>
</evidence>
<evidence type="ECO:0000259" key="7">
    <source>
        <dbReference type="PROSITE" id="PS51294"/>
    </source>
</evidence>
<dbReference type="InterPro" id="IPR001005">
    <property type="entry name" value="SANT/Myb"/>
</dbReference>
<dbReference type="SUPFAM" id="SSF46689">
    <property type="entry name" value="Homeodomain-like"/>
    <property type="match status" value="1"/>
</dbReference>
<evidence type="ECO:0000256" key="4">
    <source>
        <dbReference type="ARBA" id="ARBA00023163"/>
    </source>
</evidence>
<evidence type="ECO:0000256" key="3">
    <source>
        <dbReference type="ARBA" id="ARBA00023125"/>
    </source>
</evidence>
<name>A0AAV1WIQ0_LUPLU</name>
<comment type="caution">
    <text evidence="8">The sequence shown here is derived from an EMBL/GenBank/DDBJ whole genome shotgun (WGS) entry which is preliminary data.</text>
</comment>
<keyword evidence="2" id="KW-0805">Transcription regulation</keyword>
<dbReference type="EMBL" id="CAXHTB010000007">
    <property type="protein sequence ID" value="CAL0309261.1"/>
    <property type="molecule type" value="Genomic_DNA"/>
</dbReference>
<feature type="domain" description="Myb-like" evidence="6">
    <location>
        <begin position="9"/>
        <end position="61"/>
    </location>
</feature>
<evidence type="ECO:0000313" key="8">
    <source>
        <dbReference type="EMBL" id="CAL0309261.1"/>
    </source>
</evidence>
<dbReference type="PANTHER" id="PTHR47999">
    <property type="entry name" value="TRANSCRIPTION FACTOR MYB8-RELATED-RELATED"/>
    <property type="match status" value="1"/>
</dbReference>
<evidence type="ECO:0000256" key="2">
    <source>
        <dbReference type="ARBA" id="ARBA00023015"/>
    </source>
</evidence>
<keyword evidence="5" id="KW-0539">Nucleus</keyword>
<evidence type="ECO:0000259" key="6">
    <source>
        <dbReference type="PROSITE" id="PS50090"/>
    </source>
</evidence>
<protein>
    <submittedName>
        <fullName evidence="8">Uncharacterized protein</fullName>
    </submittedName>
</protein>
<comment type="subcellular location">
    <subcellularLocation>
        <location evidence="1">Nucleus</location>
    </subcellularLocation>
</comment>
<proteinExistence type="predicted"/>
<dbReference type="GO" id="GO:0005634">
    <property type="term" value="C:nucleus"/>
    <property type="evidence" value="ECO:0007669"/>
    <property type="project" value="UniProtKB-SubCell"/>
</dbReference>
<feature type="domain" description="Myb-like" evidence="6">
    <location>
        <begin position="62"/>
        <end position="112"/>
    </location>
</feature>
<dbReference type="PROSITE" id="PS50090">
    <property type="entry name" value="MYB_LIKE"/>
    <property type="match status" value="2"/>
</dbReference>
<dbReference type="InterPro" id="IPR009057">
    <property type="entry name" value="Homeodomain-like_sf"/>
</dbReference>
<gene>
    <name evidence="8" type="ORF">LLUT_LOCUS10321</name>
</gene>
<sequence length="360" mass="40881">MGRAPCCEKVGLKKGRWTAEEDKILTDYIQENGEGSWRSLPKNAGLLRCGKSCRLRWINYLRADVKRGNITPEEEELIVKLHAVLGNRWSVIAGQLEGRTDNEIKNYWNSHLRRKIYCFMRCLNNESMPPIDLANIASTSKRRSKGTKNQVEVAMEEDHNMALIQNSHEPMPQRNNATSQVCFNGGEPDKEISMMDVCYEMDKGNAYYNNNNSAVASSYPNMNRDVEGLGPYQWLDDEIMKLSHMFENGVLVNNLSGNGNVTLKEEPNGNDSYSHMQMDIVGTSEDTKSGSVWNSSNEENGGWYNNSCLSVNSVSDYYQWPNWDLTSSTQSHNHWDLCEQDQNQSCLWGIGIGEVDGFHH</sequence>
<dbReference type="Proteomes" id="UP001497480">
    <property type="component" value="Unassembled WGS sequence"/>
</dbReference>
<evidence type="ECO:0000256" key="1">
    <source>
        <dbReference type="ARBA" id="ARBA00004123"/>
    </source>
</evidence>
<dbReference type="Pfam" id="PF00249">
    <property type="entry name" value="Myb_DNA-binding"/>
    <property type="match status" value="2"/>
</dbReference>
<dbReference type="FunFam" id="1.10.10.60:FF:000121">
    <property type="entry name" value="Myb transcription factor"/>
    <property type="match status" value="1"/>
</dbReference>
<keyword evidence="9" id="KW-1185">Reference proteome</keyword>
<dbReference type="CDD" id="cd00167">
    <property type="entry name" value="SANT"/>
    <property type="match status" value="2"/>
</dbReference>
<dbReference type="PROSITE" id="PS51294">
    <property type="entry name" value="HTH_MYB"/>
    <property type="match status" value="2"/>
</dbReference>
<dbReference type="PANTHER" id="PTHR47999:SF111">
    <property type="entry name" value="TRANSCRIPTION FACTOR MYB11-RELATED"/>
    <property type="match status" value="1"/>
</dbReference>
<evidence type="ECO:0000313" key="9">
    <source>
        <dbReference type="Proteomes" id="UP001497480"/>
    </source>
</evidence>
<dbReference type="AlphaFoldDB" id="A0AAV1WIQ0"/>
<feature type="domain" description="HTH myb-type" evidence="7">
    <location>
        <begin position="9"/>
        <end position="61"/>
    </location>
</feature>
<keyword evidence="3" id="KW-0238">DNA-binding</keyword>
<dbReference type="SMART" id="SM00717">
    <property type="entry name" value="SANT"/>
    <property type="match status" value="2"/>
</dbReference>